<evidence type="ECO:0008006" key="2">
    <source>
        <dbReference type="Google" id="ProtNLM"/>
    </source>
</evidence>
<dbReference type="EMBL" id="CP016618">
    <property type="protein sequence ID" value="ANY83837.1"/>
    <property type="molecule type" value="Genomic_DNA"/>
</dbReference>
<dbReference type="SUPFAM" id="SSF88946">
    <property type="entry name" value="Sigma2 domain of RNA polymerase sigma factors"/>
    <property type="match status" value="1"/>
</dbReference>
<dbReference type="KEGG" id="moc:BB934_37090"/>
<dbReference type="AlphaFoldDB" id="A0A1B2EV55"/>
<accession>A0A1B2EV55</accession>
<dbReference type="RefSeq" id="WP_157934564.1">
    <property type="nucleotide sequence ID" value="NZ_CP016618.1"/>
</dbReference>
<dbReference type="Gene3D" id="1.20.140.160">
    <property type="match status" value="1"/>
</dbReference>
<sequence>MLKAISRQETFEAGTNLQAWLFTILRNLFFSARRTTQREVEDADAPHAARMITIPDQEDRLAVQDLHTALARLPREQREALCCMDERVGNRGWVA</sequence>
<reference evidence="1" key="1">
    <citation type="submission" date="2016-07" db="EMBL/GenBank/DDBJ databases">
        <title>Microvirga ossetica sp. nov. a new species of rhizobia isolated from root nodules of the legume species Vicia alpestris Steven originated from North Ossetia region in the Caucasus.</title>
        <authorList>
            <person name="Safronova V.I."/>
            <person name="Kuznetsova I.G."/>
            <person name="Sazanova A.L."/>
            <person name="Belimov A."/>
            <person name="Andronov E."/>
            <person name="Osledkin Y.S."/>
            <person name="Onishchuk O.P."/>
            <person name="Kurchak O.N."/>
            <person name="Shaposhnikov A.I."/>
            <person name="Willems A."/>
            <person name="Tikhonovich I.A."/>
        </authorList>
    </citation>
    <scope>NUCLEOTIDE SEQUENCE [LARGE SCALE GENOMIC DNA]</scope>
    <source>
        <strain evidence="1">V5/3M</strain>
        <plasmid evidence="1">unnamed3</plasmid>
    </source>
</reference>
<dbReference type="GO" id="GO:0003700">
    <property type="term" value="F:DNA-binding transcription factor activity"/>
    <property type="evidence" value="ECO:0007669"/>
    <property type="project" value="InterPro"/>
</dbReference>
<gene>
    <name evidence="1" type="ORF">BB934_37090</name>
</gene>
<dbReference type="InterPro" id="IPR013325">
    <property type="entry name" value="RNA_pol_sigma_r2"/>
</dbReference>
<dbReference type="GO" id="GO:0006352">
    <property type="term" value="P:DNA-templated transcription initiation"/>
    <property type="evidence" value="ECO:0007669"/>
    <property type="project" value="InterPro"/>
</dbReference>
<geneLocation type="plasmid" evidence="1">
    <name>unnamed3</name>
</geneLocation>
<dbReference type="OrthoDB" id="9797134at2"/>
<organism evidence="1">
    <name type="scientific">Microvirga ossetica</name>
    <dbReference type="NCBI Taxonomy" id="1882682"/>
    <lineage>
        <taxon>Bacteria</taxon>
        <taxon>Pseudomonadati</taxon>
        <taxon>Pseudomonadota</taxon>
        <taxon>Alphaproteobacteria</taxon>
        <taxon>Hyphomicrobiales</taxon>
        <taxon>Methylobacteriaceae</taxon>
        <taxon>Microvirga</taxon>
    </lineage>
</organism>
<name>A0A1B2EV55_9HYPH</name>
<protein>
    <recommendedName>
        <fullName evidence="2">RNA polymerase sigma-70 region 2 domain-containing protein</fullName>
    </recommendedName>
</protein>
<keyword evidence="1" id="KW-0614">Plasmid</keyword>
<proteinExistence type="predicted"/>
<evidence type="ECO:0000313" key="1">
    <source>
        <dbReference type="EMBL" id="ANY83837.1"/>
    </source>
</evidence>